<feature type="region of interest" description="Disordered" evidence="1">
    <location>
        <begin position="30"/>
        <end position="57"/>
    </location>
</feature>
<dbReference type="Proteomes" id="UP001490330">
    <property type="component" value="Unassembled WGS sequence"/>
</dbReference>
<evidence type="ECO:0000256" key="1">
    <source>
        <dbReference type="SAM" id="MobiDB-lite"/>
    </source>
</evidence>
<gene>
    <name evidence="2" type="ORF">ABT322_38110</name>
</gene>
<proteinExistence type="predicted"/>
<organism evidence="2 3">
    <name type="scientific">Streptomyces flaveolus</name>
    <dbReference type="NCBI Taxonomy" id="67297"/>
    <lineage>
        <taxon>Bacteria</taxon>
        <taxon>Bacillati</taxon>
        <taxon>Actinomycetota</taxon>
        <taxon>Actinomycetes</taxon>
        <taxon>Kitasatosporales</taxon>
        <taxon>Streptomycetaceae</taxon>
        <taxon>Streptomyces</taxon>
    </lineage>
</organism>
<evidence type="ECO:0000313" key="2">
    <source>
        <dbReference type="EMBL" id="MER6909439.1"/>
    </source>
</evidence>
<accession>A0ABV1VSH4</accession>
<sequence>MTPHETPSGRLGRRTALGLLGAAGTTAVGARTASAECSRTGTDGSFAHSGPAPRSLRPGGEFDRLLARLAAQDAFSGTVLLARASCTVTSSPPTSCWTPTAP</sequence>
<protein>
    <submittedName>
        <fullName evidence="2">Uncharacterized protein</fullName>
    </submittedName>
</protein>
<reference evidence="2 3" key="1">
    <citation type="submission" date="2024-06" db="EMBL/GenBank/DDBJ databases">
        <title>The Natural Products Discovery Center: Release of the First 8490 Sequenced Strains for Exploring Actinobacteria Biosynthetic Diversity.</title>
        <authorList>
            <person name="Kalkreuter E."/>
            <person name="Kautsar S.A."/>
            <person name="Yang D."/>
            <person name="Bader C.D."/>
            <person name="Teijaro C.N."/>
            <person name="Fluegel L."/>
            <person name="Davis C.M."/>
            <person name="Simpson J.R."/>
            <person name="Lauterbach L."/>
            <person name="Steele A.D."/>
            <person name="Gui C."/>
            <person name="Meng S."/>
            <person name="Li G."/>
            <person name="Viehrig K."/>
            <person name="Ye F."/>
            <person name="Su P."/>
            <person name="Kiefer A.F."/>
            <person name="Nichols A."/>
            <person name="Cepeda A.J."/>
            <person name="Yan W."/>
            <person name="Fan B."/>
            <person name="Jiang Y."/>
            <person name="Adhikari A."/>
            <person name="Zheng C.-J."/>
            <person name="Schuster L."/>
            <person name="Cowan T.M."/>
            <person name="Smanski M.J."/>
            <person name="Chevrette M.G."/>
            <person name="De Carvalho L.P.S."/>
            <person name="Shen B."/>
        </authorList>
    </citation>
    <scope>NUCLEOTIDE SEQUENCE [LARGE SCALE GENOMIC DNA]</scope>
    <source>
        <strain evidence="2 3">NPDC000632</strain>
    </source>
</reference>
<keyword evidence="3" id="KW-1185">Reference proteome</keyword>
<comment type="caution">
    <text evidence="2">The sequence shown here is derived from an EMBL/GenBank/DDBJ whole genome shotgun (WGS) entry which is preliminary data.</text>
</comment>
<dbReference type="PROSITE" id="PS51318">
    <property type="entry name" value="TAT"/>
    <property type="match status" value="1"/>
</dbReference>
<evidence type="ECO:0000313" key="3">
    <source>
        <dbReference type="Proteomes" id="UP001490330"/>
    </source>
</evidence>
<dbReference type="InterPro" id="IPR006311">
    <property type="entry name" value="TAT_signal"/>
</dbReference>
<name>A0ABV1VSH4_9ACTN</name>
<dbReference type="EMBL" id="JBEPCV010000066">
    <property type="protein sequence ID" value="MER6909439.1"/>
    <property type="molecule type" value="Genomic_DNA"/>
</dbReference>
<dbReference type="RefSeq" id="WP_350725166.1">
    <property type="nucleotide sequence ID" value="NZ_JBEPCO010000065.1"/>
</dbReference>